<dbReference type="PANTHER" id="PTHR21301:SF10">
    <property type="entry name" value="REVERSE TRANSCRIPTASE DOMAIN-CONTAINING PROTEIN"/>
    <property type="match status" value="1"/>
</dbReference>
<keyword evidence="4" id="KW-1185">Reference proteome</keyword>
<evidence type="ECO:0000313" key="4">
    <source>
        <dbReference type="Proteomes" id="UP000005239"/>
    </source>
</evidence>
<protein>
    <submittedName>
        <fullName evidence="3">Reverse transcriptase domain-containing protein</fullName>
    </submittedName>
</protein>
<reference evidence="4" key="1">
    <citation type="journal article" date="2008" name="Nat. Genet.">
        <title>The Pristionchus pacificus genome provides a unique perspective on nematode lifestyle and parasitism.</title>
        <authorList>
            <person name="Dieterich C."/>
            <person name="Clifton S.W."/>
            <person name="Schuster L.N."/>
            <person name="Chinwalla A."/>
            <person name="Delehaunty K."/>
            <person name="Dinkelacker I."/>
            <person name="Fulton L."/>
            <person name="Fulton R."/>
            <person name="Godfrey J."/>
            <person name="Minx P."/>
            <person name="Mitreva M."/>
            <person name="Roeseler W."/>
            <person name="Tian H."/>
            <person name="Witte H."/>
            <person name="Yang S.P."/>
            <person name="Wilson R.K."/>
            <person name="Sommer R.J."/>
        </authorList>
    </citation>
    <scope>NUCLEOTIDE SEQUENCE [LARGE SCALE GENOMIC DNA]</scope>
    <source>
        <strain evidence="4">PS312</strain>
    </source>
</reference>
<dbReference type="PANTHER" id="PTHR21301">
    <property type="entry name" value="REVERSE TRANSCRIPTASE"/>
    <property type="match status" value="1"/>
</dbReference>
<dbReference type="EnsemblMetazoa" id="PPA36706.1">
    <property type="protein sequence ID" value="PPA36706.1"/>
    <property type="gene ID" value="WBGene00275075"/>
</dbReference>
<accession>A0A4X3P3G7</accession>
<dbReference type="PROSITE" id="PS50878">
    <property type="entry name" value="RT_POL"/>
    <property type="match status" value="1"/>
</dbReference>
<dbReference type="Proteomes" id="UP000005239">
    <property type="component" value="Unassembled WGS sequence"/>
</dbReference>
<organism evidence="3 4">
    <name type="scientific">Pristionchus pacificus</name>
    <name type="common">Parasitic nematode worm</name>
    <dbReference type="NCBI Taxonomy" id="54126"/>
    <lineage>
        <taxon>Eukaryota</taxon>
        <taxon>Metazoa</taxon>
        <taxon>Ecdysozoa</taxon>
        <taxon>Nematoda</taxon>
        <taxon>Chromadorea</taxon>
        <taxon>Rhabditida</taxon>
        <taxon>Rhabditina</taxon>
        <taxon>Diplogasteromorpha</taxon>
        <taxon>Diplogasteroidea</taxon>
        <taxon>Neodiplogasteridae</taxon>
        <taxon>Pristionchus</taxon>
    </lineage>
</organism>
<reference evidence="3" key="2">
    <citation type="submission" date="2022-06" db="UniProtKB">
        <authorList>
            <consortium name="EnsemblMetazoa"/>
        </authorList>
    </citation>
    <scope>IDENTIFICATION</scope>
    <source>
        <strain evidence="3">PS312</strain>
    </source>
</reference>
<proteinExistence type="predicted"/>
<evidence type="ECO:0000259" key="1">
    <source>
        <dbReference type="PROSITE" id="PS50878"/>
    </source>
</evidence>
<evidence type="ECO:0000313" key="3">
    <source>
        <dbReference type="EnsemblMetazoa" id="PPA36706.1"/>
    </source>
</evidence>
<name>A0A2A6BPP6_PRIPA</name>
<dbReference type="OrthoDB" id="6133590at2759"/>
<evidence type="ECO:0000313" key="2">
    <source>
        <dbReference type="EnsemblMetazoa" id="PPA36705.1"/>
    </source>
</evidence>
<dbReference type="AlphaFoldDB" id="A0A2A6BPP6"/>
<feature type="domain" description="Reverse transcriptase" evidence="1">
    <location>
        <begin position="1"/>
        <end position="278"/>
    </location>
</feature>
<dbReference type="InterPro" id="IPR000477">
    <property type="entry name" value="RT_dom"/>
</dbReference>
<sequence length="382" mass="44337">MVDKASGNYAFTCKKLYLQFMEKELNTQSDDGKTYEIKDQLDPVSIKLNHERFITGAHDSTLKPLSIELQRILRFLHVVQQLNTVQNKRSEIFCAVFSSLFTNLPHNVVKEKLYYLIDLMFKNAGSEYIVVQGTNVRYDRNNSSTSGRSYHKNDLKGIIEFILRNSFAYYGGNLYQQHKGIPQGNNASPQIADLTLAVMEYQYIRNNIQSGHPLSFSLNRTFRYIDDLFHISDKKDEFIRITTDMYHHSLTLEQTNTGPKEAAFLDMSIKVTNTGAVQTSLYNKTDDYSFSVVRYPHYESNIPISMGLNTLHGEIIRIFRNCSLFEHFLERTRQLARYFLQIQYPKEILCSRLYSTLNKTPAISLKYVVCNNDICMHIIEKL</sequence>
<dbReference type="EnsemblMetazoa" id="PPA36705.1">
    <property type="protein sequence ID" value="PPA36705.1"/>
    <property type="gene ID" value="WBGene00275074"/>
</dbReference>
<accession>A0A2A6BPP6</accession>
<gene>
    <name evidence="3" type="primary">WBGene00275075</name>
    <name evidence="2" type="synonym">WBGene00275074</name>
</gene>